<dbReference type="STRING" id="66420.A0A194Q3M7"/>
<keyword evidence="4" id="KW-0808">Transferase</keyword>
<comment type="catalytic activity">
    <reaction evidence="1">
        <text>S-ubiquitinyl-[E2 ubiquitin-conjugating enzyme]-L-cysteine + [acceptor protein]-L-lysine = [E2 ubiquitin-conjugating enzyme]-L-cysteine + N(6)-ubiquitinyl-[acceptor protein]-L-lysine.</text>
        <dbReference type="EC" id="2.3.2.27"/>
    </reaction>
</comment>
<dbReference type="InterPro" id="IPR022170">
    <property type="entry name" value="MUL1-like"/>
</dbReference>
<dbReference type="OrthoDB" id="66726at2759"/>
<dbReference type="InterPro" id="IPR001841">
    <property type="entry name" value="Znf_RING"/>
</dbReference>
<dbReference type="CDD" id="cd16649">
    <property type="entry name" value="mRING-HC-C3HC5_CGRF1-like"/>
    <property type="match status" value="1"/>
</dbReference>
<protein>
    <recommendedName>
        <fullName evidence="3">RING-type E3 ubiquitin transferase</fullName>
        <ecNumber evidence="3">2.3.2.27</ecNumber>
    </recommendedName>
</protein>
<dbReference type="GO" id="GO:0008270">
    <property type="term" value="F:zinc ion binding"/>
    <property type="evidence" value="ECO:0007669"/>
    <property type="project" value="UniProtKB-KW"/>
</dbReference>
<keyword evidence="10" id="KW-0862">Zinc</keyword>
<reference evidence="19" key="2">
    <citation type="submission" date="2025-04" db="UniProtKB">
        <authorList>
            <consortium name="RefSeq"/>
        </authorList>
    </citation>
    <scope>IDENTIFICATION</scope>
</reference>
<dbReference type="Pfam" id="PF13920">
    <property type="entry name" value="zf-C3HC4_3"/>
    <property type="match status" value="1"/>
</dbReference>
<dbReference type="Gene3D" id="3.30.40.10">
    <property type="entry name" value="Zinc/RING finger domain, C3HC4 (zinc finger)"/>
    <property type="match status" value="1"/>
</dbReference>
<dbReference type="InterPro" id="IPR013083">
    <property type="entry name" value="Znf_RING/FYVE/PHD"/>
</dbReference>
<keyword evidence="7 14" id="KW-0863">Zinc-finger</keyword>
<sequence>MDFFSEIIGETVVLGIDSLILGFCVKQLSKCKHILNALQTAPILDIDSTLNTEINKYSDHVIPYVVIRGLVKPLGNPIVSNYNNTVTGVIQRLTIKEHVIARTSAGFWSDQTRTIHEVCNATPFVLNNGKYSIEVVDALAAELLDLDVISDKFEPMSPGVIDHVWGFFSGVRQRGLQTMEEMLRDGSYITAIGELSRTNTGALKIQPPRDGLPLYLTTATKSSLLKRLASSRDFLRILLVVFGAVAVLASGRVAYKYLKRRKRRQLEDSLKRQLAAGRKERRAHAREKNLTDVQLCVVCSENPKEIILLPCGHVCLCEDCSENIKDNCPICRERIEARAPAFIT</sequence>
<dbReference type="SMART" id="SM00184">
    <property type="entry name" value="RING"/>
    <property type="match status" value="1"/>
</dbReference>
<dbReference type="SUPFAM" id="SSF57850">
    <property type="entry name" value="RING/U-box"/>
    <property type="match status" value="1"/>
</dbReference>
<keyword evidence="8" id="KW-0833">Ubl conjugation pathway</keyword>
<evidence type="ECO:0000256" key="8">
    <source>
        <dbReference type="ARBA" id="ARBA00022786"/>
    </source>
</evidence>
<dbReference type="PANTHER" id="PTHR12183">
    <property type="entry name" value="MITOCHONDRIAL UBIQUITIN LIGASE ACTIVATOR OF NFKB 1"/>
    <property type="match status" value="1"/>
</dbReference>
<evidence type="ECO:0000256" key="7">
    <source>
        <dbReference type="ARBA" id="ARBA00022771"/>
    </source>
</evidence>
<dbReference type="AlphaFoldDB" id="A0A194Q3M7"/>
<evidence type="ECO:0000256" key="9">
    <source>
        <dbReference type="ARBA" id="ARBA00022787"/>
    </source>
</evidence>
<keyword evidence="17 19" id="KW-0436">Ligase</keyword>
<dbReference type="EC" id="2.3.2.27" evidence="3"/>
<evidence type="ECO:0000256" key="3">
    <source>
        <dbReference type="ARBA" id="ARBA00012483"/>
    </source>
</evidence>
<reference evidence="17 18" key="1">
    <citation type="journal article" date="2015" name="Nat. Commun.">
        <title>Outbred genome sequencing and CRISPR/Cas9 gene editing in butterflies.</title>
        <authorList>
            <person name="Li X."/>
            <person name="Fan D."/>
            <person name="Zhang W."/>
            <person name="Liu G."/>
            <person name="Zhang L."/>
            <person name="Zhao L."/>
            <person name="Fang X."/>
            <person name="Chen L."/>
            <person name="Dong Y."/>
            <person name="Chen Y."/>
            <person name="Ding Y."/>
            <person name="Zhao R."/>
            <person name="Feng M."/>
            <person name="Zhu Y."/>
            <person name="Feng Y."/>
            <person name="Jiang X."/>
            <person name="Zhu D."/>
            <person name="Xiang H."/>
            <person name="Feng X."/>
            <person name="Li S."/>
            <person name="Wang J."/>
            <person name="Zhang G."/>
            <person name="Kronforst M.R."/>
            <person name="Wang W."/>
        </authorList>
    </citation>
    <scope>NUCLEOTIDE SEQUENCE [LARGE SCALE GENOMIC DNA]</scope>
    <source>
        <strain evidence="17">Ya'a_city_454_Px</strain>
        <tissue evidence="17">Whole body</tissue>
    </source>
</reference>
<dbReference type="GeneID" id="106128514"/>
<evidence type="ECO:0000256" key="2">
    <source>
        <dbReference type="ARBA" id="ARBA00004374"/>
    </source>
</evidence>
<keyword evidence="5 15" id="KW-0812">Transmembrane</keyword>
<accession>A0A194Q3M7</accession>
<dbReference type="Proteomes" id="UP000694872">
    <property type="component" value="Unplaced"/>
</dbReference>
<dbReference type="PANTHER" id="PTHR12183:SF32">
    <property type="entry name" value="MITOCHONDRIAL E3 UBIQUITIN PROTEIN LIGASE 1"/>
    <property type="match status" value="1"/>
</dbReference>
<dbReference type="Proteomes" id="UP000053268">
    <property type="component" value="Unassembled WGS sequence"/>
</dbReference>
<evidence type="ECO:0000256" key="4">
    <source>
        <dbReference type="ARBA" id="ARBA00022679"/>
    </source>
</evidence>
<dbReference type="InterPro" id="IPR051652">
    <property type="entry name" value="MDM2_MDM4_MUL1"/>
</dbReference>
<evidence type="ECO:0000256" key="5">
    <source>
        <dbReference type="ARBA" id="ARBA00022692"/>
    </source>
</evidence>
<evidence type="ECO:0000256" key="1">
    <source>
        <dbReference type="ARBA" id="ARBA00000900"/>
    </source>
</evidence>
<keyword evidence="11 15" id="KW-1133">Transmembrane helix</keyword>
<evidence type="ECO:0000256" key="15">
    <source>
        <dbReference type="SAM" id="Phobius"/>
    </source>
</evidence>
<evidence type="ECO:0000256" key="6">
    <source>
        <dbReference type="ARBA" id="ARBA00022723"/>
    </source>
</evidence>
<proteinExistence type="predicted"/>
<dbReference type="CTD" id="79594"/>
<dbReference type="RefSeq" id="XP_013182392.1">
    <property type="nucleotide sequence ID" value="XM_013326938.1"/>
</dbReference>
<keyword evidence="13 15" id="KW-0472">Membrane</keyword>
<evidence type="ECO:0000313" key="19">
    <source>
        <dbReference type="RefSeq" id="XP_013182392.1"/>
    </source>
</evidence>
<feature type="transmembrane region" description="Helical" evidence="15">
    <location>
        <begin position="234"/>
        <end position="255"/>
    </location>
</feature>
<dbReference type="GO" id="GO:0061630">
    <property type="term" value="F:ubiquitin protein ligase activity"/>
    <property type="evidence" value="ECO:0007669"/>
    <property type="project" value="UniProtKB-EC"/>
</dbReference>
<organism evidence="17 18">
    <name type="scientific">Papilio xuthus</name>
    <name type="common">Asian swallowtail butterfly</name>
    <dbReference type="NCBI Taxonomy" id="66420"/>
    <lineage>
        <taxon>Eukaryota</taxon>
        <taxon>Metazoa</taxon>
        <taxon>Ecdysozoa</taxon>
        <taxon>Arthropoda</taxon>
        <taxon>Hexapoda</taxon>
        <taxon>Insecta</taxon>
        <taxon>Pterygota</taxon>
        <taxon>Neoptera</taxon>
        <taxon>Endopterygota</taxon>
        <taxon>Lepidoptera</taxon>
        <taxon>Glossata</taxon>
        <taxon>Ditrysia</taxon>
        <taxon>Papilionoidea</taxon>
        <taxon>Papilionidae</taxon>
        <taxon>Papilioninae</taxon>
        <taxon>Papilio</taxon>
    </lineage>
</organism>
<keyword evidence="9" id="KW-1000">Mitochondrion outer membrane</keyword>
<dbReference type="EMBL" id="KQ459472">
    <property type="protein sequence ID" value="KPJ00143.1"/>
    <property type="molecule type" value="Genomic_DNA"/>
</dbReference>
<evidence type="ECO:0000256" key="11">
    <source>
        <dbReference type="ARBA" id="ARBA00022989"/>
    </source>
</evidence>
<name>A0A194Q3M7_PAPXU</name>
<gene>
    <name evidence="19" type="primary">LOC106128514</name>
    <name evidence="17" type="ORF">RR46_02930</name>
</gene>
<evidence type="ECO:0000313" key="18">
    <source>
        <dbReference type="Proteomes" id="UP000053268"/>
    </source>
</evidence>
<dbReference type="GO" id="GO:0016567">
    <property type="term" value="P:protein ubiquitination"/>
    <property type="evidence" value="ECO:0007669"/>
    <property type="project" value="InterPro"/>
</dbReference>
<evidence type="ECO:0000259" key="16">
    <source>
        <dbReference type="PROSITE" id="PS50089"/>
    </source>
</evidence>
<dbReference type="GO" id="GO:0005741">
    <property type="term" value="C:mitochondrial outer membrane"/>
    <property type="evidence" value="ECO:0007669"/>
    <property type="project" value="UniProtKB-SubCell"/>
</dbReference>
<evidence type="ECO:0000313" key="17">
    <source>
        <dbReference type="EMBL" id="KPJ00143.1"/>
    </source>
</evidence>
<keyword evidence="6" id="KW-0479">Metal-binding</keyword>
<feature type="domain" description="RING-type" evidence="16">
    <location>
        <begin position="296"/>
        <end position="332"/>
    </location>
</feature>
<evidence type="ECO:0000256" key="14">
    <source>
        <dbReference type="PROSITE-ProRule" id="PRU00175"/>
    </source>
</evidence>
<keyword evidence="18" id="KW-1185">Reference proteome</keyword>
<comment type="subcellular location">
    <subcellularLocation>
        <location evidence="2">Mitochondrion outer membrane</location>
        <topology evidence="2">Multi-pass membrane protein</topology>
    </subcellularLocation>
</comment>
<evidence type="ECO:0000256" key="10">
    <source>
        <dbReference type="ARBA" id="ARBA00022833"/>
    </source>
</evidence>
<keyword evidence="12" id="KW-0496">Mitochondrion</keyword>
<evidence type="ECO:0000256" key="12">
    <source>
        <dbReference type="ARBA" id="ARBA00023128"/>
    </source>
</evidence>
<dbReference type="KEGG" id="pxu:106128514"/>
<dbReference type="GO" id="GO:0016874">
    <property type="term" value="F:ligase activity"/>
    <property type="evidence" value="ECO:0007669"/>
    <property type="project" value="UniProtKB-KW"/>
</dbReference>
<dbReference type="FunFam" id="1.10.1170.10:FF:000002">
    <property type="entry name" value="Baculoviral IAP repeat containing 7"/>
    <property type="match status" value="1"/>
</dbReference>
<dbReference type="PROSITE" id="PS50089">
    <property type="entry name" value="ZF_RING_2"/>
    <property type="match status" value="1"/>
</dbReference>
<evidence type="ECO:0000256" key="13">
    <source>
        <dbReference type="ARBA" id="ARBA00023136"/>
    </source>
</evidence>
<dbReference type="Pfam" id="PF12483">
    <property type="entry name" value="GIDE"/>
    <property type="match status" value="1"/>
</dbReference>